<dbReference type="EMBL" id="NCDQ01000273">
    <property type="protein sequence ID" value="OYX00990.1"/>
    <property type="molecule type" value="Genomic_DNA"/>
</dbReference>
<protein>
    <submittedName>
        <fullName evidence="1">Uncharacterized protein</fullName>
    </submittedName>
</protein>
<comment type="caution">
    <text evidence="1">The sequence shown here is derived from an EMBL/GenBank/DDBJ whole genome shotgun (WGS) entry which is preliminary data.</text>
</comment>
<dbReference type="AlphaFoldDB" id="A0A258CZC9"/>
<sequence>MDGFGIRVAAEQVCCDIDRLYQGSQFIFVTGIHHPLGIHGKSAGVGYGEIGAIKNGLYPQVTLVLQPELLVQQSTLFSQCVEYILTLFTQLLH</sequence>
<dbReference type="Proteomes" id="UP000215616">
    <property type="component" value="Unassembled WGS sequence"/>
</dbReference>
<evidence type="ECO:0000313" key="2">
    <source>
        <dbReference type="Proteomes" id="UP000215616"/>
    </source>
</evidence>
<name>A0A258CZC9_CAUVI</name>
<feature type="non-terminal residue" evidence="1">
    <location>
        <position position="93"/>
    </location>
</feature>
<accession>A0A258CZC9</accession>
<evidence type="ECO:0000313" key="1">
    <source>
        <dbReference type="EMBL" id="OYX00990.1"/>
    </source>
</evidence>
<organism evidence="1 2">
    <name type="scientific">Caulobacter vibrioides</name>
    <name type="common">Caulobacter crescentus</name>
    <dbReference type="NCBI Taxonomy" id="155892"/>
    <lineage>
        <taxon>Bacteria</taxon>
        <taxon>Pseudomonadati</taxon>
        <taxon>Pseudomonadota</taxon>
        <taxon>Alphaproteobacteria</taxon>
        <taxon>Caulobacterales</taxon>
        <taxon>Caulobacteraceae</taxon>
        <taxon>Caulobacter</taxon>
    </lineage>
</organism>
<proteinExistence type="predicted"/>
<reference evidence="1 2" key="1">
    <citation type="submission" date="2017-03" db="EMBL/GenBank/DDBJ databases">
        <title>Lifting the veil on microbial sulfur biogeochemistry in mining wastewaters.</title>
        <authorList>
            <person name="Kantor R.S."/>
            <person name="Colenbrander Nelson T."/>
            <person name="Marshall S."/>
            <person name="Bennett D."/>
            <person name="Apte S."/>
            <person name="Camacho D."/>
            <person name="Thomas B.C."/>
            <person name="Warren L.A."/>
            <person name="Banfield J.F."/>
        </authorList>
    </citation>
    <scope>NUCLEOTIDE SEQUENCE [LARGE SCALE GENOMIC DNA]</scope>
    <source>
        <strain evidence="1">32-67-7</strain>
    </source>
</reference>
<gene>
    <name evidence="1" type="ORF">B7Z12_15055</name>
</gene>